<dbReference type="PANTHER" id="PTHR46806">
    <property type="entry name" value="F5/8 TYPE C DOMAIN-CONTAINING PROTEIN"/>
    <property type="match status" value="1"/>
</dbReference>
<sequence>MYGIAIEQKCNTAFGLEGGIEDGQLSALSYYESFSNGNGEVFQAHPHCARKDHHYCAWCAESAIGQYLEVDLRSDVLITGIATQGFETVSGAYFVTKYKVAFSGDRKTWKVLPVSINLILCEISNNDDCDDYRIF</sequence>
<keyword evidence="6" id="KW-1015">Disulfide bond</keyword>
<dbReference type="InterPro" id="IPR000421">
    <property type="entry name" value="FA58C"/>
</dbReference>
<name>A0AAD9VF84_ACRCE</name>
<comment type="caution">
    <text evidence="8">The sequence shown here is derived from an EMBL/GenBank/DDBJ whole genome shotgun (WGS) entry which is preliminary data.</text>
</comment>
<dbReference type="InterPro" id="IPR008979">
    <property type="entry name" value="Galactose-bd-like_sf"/>
</dbReference>
<evidence type="ECO:0000313" key="8">
    <source>
        <dbReference type="EMBL" id="KAK2571715.1"/>
    </source>
</evidence>
<dbReference type="PANTHER" id="PTHR46806:SF5">
    <property type="entry name" value="F5_8 TYPE C DOMAIN-CONTAINING PROTEIN"/>
    <property type="match status" value="1"/>
</dbReference>
<comment type="subcellular location">
    <subcellularLocation>
        <location evidence="1">Endomembrane system</location>
        <topology evidence="1">Peripheral membrane protein</topology>
    </subcellularLocation>
    <subcellularLocation>
        <location evidence="2">Secreted</location>
    </subcellularLocation>
</comment>
<dbReference type="PROSITE" id="PS01285">
    <property type="entry name" value="FA58C_1"/>
    <property type="match status" value="1"/>
</dbReference>
<dbReference type="PROSITE" id="PS50022">
    <property type="entry name" value="FA58C_3"/>
    <property type="match status" value="1"/>
</dbReference>
<dbReference type="SUPFAM" id="SSF49785">
    <property type="entry name" value="Galactose-binding domain-like"/>
    <property type="match status" value="1"/>
</dbReference>
<dbReference type="InterPro" id="IPR050633">
    <property type="entry name" value="Neuropilin_MCO_CoagFactor"/>
</dbReference>
<evidence type="ECO:0000256" key="1">
    <source>
        <dbReference type="ARBA" id="ARBA00004184"/>
    </source>
</evidence>
<organism evidence="8 9">
    <name type="scientific">Acropora cervicornis</name>
    <name type="common">Staghorn coral</name>
    <dbReference type="NCBI Taxonomy" id="6130"/>
    <lineage>
        <taxon>Eukaryota</taxon>
        <taxon>Metazoa</taxon>
        <taxon>Cnidaria</taxon>
        <taxon>Anthozoa</taxon>
        <taxon>Hexacorallia</taxon>
        <taxon>Scleractinia</taxon>
        <taxon>Astrocoeniina</taxon>
        <taxon>Acroporidae</taxon>
        <taxon>Acropora</taxon>
    </lineage>
</organism>
<keyword evidence="5" id="KW-0472">Membrane</keyword>
<evidence type="ECO:0000256" key="6">
    <source>
        <dbReference type="ARBA" id="ARBA00023157"/>
    </source>
</evidence>
<dbReference type="AlphaFoldDB" id="A0AAD9VF84"/>
<evidence type="ECO:0000259" key="7">
    <source>
        <dbReference type="PROSITE" id="PS50022"/>
    </source>
</evidence>
<keyword evidence="9" id="KW-1185">Reference proteome</keyword>
<dbReference type="Gene3D" id="2.60.120.260">
    <property type="entry name" value="Galactose-binding domain-like"/>
    <property type="match status" value="1"/>
</dbReference>
<evidence type="ECO:0000256" key="5">
    <source>
        <dbReference type="ARBA" id="ARBA00023136"/>
    </source>
</evidence>
<dbReference type="EMBL" id="JARQWQ010000005">
    <property type="protein sequence ID" value="KAK2571715.1"/>
    <property type="molecule type" value="Genomic_DNA"/>
</dbReference>
<dbReference type="Proteomes" id="UP001249851">
    <property type="component" value="Unassembled WGS sequence"/>
</dbReference>
<dbReference type="GO" id="GO:0038023">
    <property type="term" value="F:signaling receptor activity"/>
    <property type="evidence" value="ECO:0007669"/>
    <property type="project" value="TreeGrafter"/>
</dbReference>
<evidence type="ECO:0000256" key="2">
    <source>
        <dbReference type="ARBA" id="ARBA00004613"/>
    </source>
</evidence>
<evidence type="ECO:0000256" key="4">
    <source>
        <dbReference type="ARBA" id="ARBA00022889"/>
    </source>
</evidence>
<evidence type="ECO:0000256" key="3">
    <source>
        <dbReference type="ARBA" id="ARBA00022525"/>
    </source>
</evidence>
<evidence type="ECO:0000313" key="9">
    <source>
        <dbReference type="Proteomes" id="UP001249851"/>
    </source>
</evidence>
<dbReference type="Pfam" id="PF00754">
    <property type="entry name" value="F5_F8_type_C"/>
    <property type="match status" value="1"/>
</dbReference>
<reference evidence="8" key="1">
    <citation type="journal article" date="2023" name="G3 (Bethesda)">
        <title>Whole genome assembly and annotation of the endangered Caribbean coral Acropora cervicornis.</title>
        <authorList>
            <person name="Selwyn J.D."/>
            <person name="Vollmer S.V."/>
        </authorList>
    </citation>
    <scope>NUCLEOTIDE SEQUENCE</scope>
    <source>
        <strain evidence="8">K2</strain>
    </source>
</reference>
<dbReference type="GO" id="GO:0012505">
    <property type="term" value="C:endomembrane system"/>
    <property type="evidence" value="ECO:0007669"/>
    <property type="project" value="UniProtKB-SubCell"/>
</dbReference>
<dbReference type="GO" id="GO:0005886">
    <property type="term" value="C:plasma membrane"/>
    <property type="evidence" value="ECO:0007669"/>
    <property type="project" value="TreeGrafter"/>
</dbReference>
<reference evidence="8" key="2">
    <citation type="journal article" date="2023" name="Science">
        <title>Genomic signatures of disease resistance in endangered staghorn corals.</title>
        <authorList>
            <person name="Vollmer S.V."/>
            <person name="Selwyn J.D."/>
            <person name="Despard B.A."/>
            <person name="Roesel C.L."/>
        </authorList>
    </citation>
    <scope>NUCLEOTIDE SEQUENCE</scope>
    <source>
        <tissue evidence="8">Whole Organism</tissue>
    </source>
</reference>
<accession>A0AAD9VF84</accession>
<protein>
    <submittedName>
        <fullName evidence="8">Coagulation factor V</fullName>
    </submittedName>
</protein>
<dbReference type="GO" id="GO:0005576">
    <property type="term" value="C:extracellular region"/>
    <property type="evidence" value="ECO:0007669"/>
    <property type="project" value="UniProtKB-SubCell"/>
</dbReference>
<feature type="domain" description="F5/8 type C" evidence="7">
    <location>
        <begin position="10"/>
        <end position="109"/>
    </location>
</feature>
<proteinExistence type="predicted"/>
<gene>
    <name evidence="8" type="ORF">P5673_003097</name>
</gene>
<keyword evidence="4" id="KW-0130">Cell adhesion</keyword>
<dbReference type="GO" id="GO:0007155">
    <property type="term" value="P:cell adhesion"/>
    <property type="evidence" value="ECO:0007669"/>
    <property type="project" value="UniProtKB-KW"/>
</dbReference>
<keyword evidence="3" id="KW-0964">Secreted</keyword>